<dbReference type="EMBL" id="CP065425">
    <property type="protein sequence ID" value="QQZ10063.1"/>
    <property type="molecule type" value="Genomic_DNA"/>
</dbReference>
<keyword evidence="3" id="KW-1185">Reference proteome</keyword>
<dbReference type="Proteomes" id="UP000595691">
    <property type="component" value="Chromosome"/>
</dbReference>
<feature type="domain" description="Beta-lactamase-related" evidence="1">
    <location>
        <begin position="9"/>
        <end position="332"/>
    </location>
</feature>
<evidence type="ECO:0000313" key="2">
    <source>
        <dbReference type="EMBL" id="QQZ10063.1"/>
    </source>
</evidence>
<proteinExistence type="predicted"/>
<sequence length="442" mass="50400">MVAVNWRLFEENLSKRMEADHIPGVAIAVSKNGEVIYQKGFGVKDLESMELVTPKTIFGIASVTKSFTALAIMKLEEEGKLSIHDPVIKYLPEFQIPNIDAMESIKIYHLLTHTTGLAPIRRREELNKFHEHLTYLAEKEHSLLGKPGEYLSYCNDTFLLLGAIIERLTGRIYRRYITEELLTPLQMNRSSFSIEEINKLDDVSSPYVYHQETEQFEKQNWPTLGNYEVGGGIRSNVLDLLKYGELYVNQGLIEEDTFISKNQLEKMQNPYVHINRNSYYGFALQVTPDYHGVTLVEHGGGQPGVSSNFGFITEHKLAIAVLTNVSDAPAKDIWLEVANTALELPIKINHNYFEPTIELPEERKKKFVGTYQSEEGTYLQILLEGSVLQAKIDNKIFTLRATDQTTLVIMETDRPIRFYFNPNDEPWAAFLGLRMLLKTAGN</sequence>
<evidence type="ECO:0000259" key="1">
    <source>
        <dbReference type="Pfam" id="PF00144"/>
    </source>
</evidence>
<dbReference type="Pfam" id="PF00144">
    <property type="entry name" value="Beta-lactamase"/>
    <property type="match status" value="1"/>
</dbReference>
<organism evidence="2 3">
    <name type="scientific">Heyndrickxia vini</name>
    <dbReference type="NCBI Taxonomy" id="1476025"/>
    <lineage>
        <taxon>Bacteria</taxon>
        <taxon>Bacillati</taxon>
        <taxon>Bacillota</taxon>
        <taxon>Bacilli</taxon>
        <taxon>Bacillales</taxon>
        <taxon>Bacillaceae</taxon>
        <taxon>Heyndrickxia</taxon>
    </lineage>
</organism>
<dbReference type="PANTHER" id="PTHR46825">
    <property type="entry name" value="D-ALANYL-D-ALANINE-CARBOXYPEPTIDASE/ENDOPEPTIDASE AMPH"/>
    <property type="match status" value="1"/>
</dbReference>
<dbReference type="InterPro" id="IPR001466">
    <property type="entry name" value="Beta-lactam-related"/>
</dbReference>
<reference evidence="2 3" key="1">
    <citation type="submission" date="2020-11" db="EMBL/GenBank/DDBJ databases">
        <title>Taxonomic evaluation of the Bacillus sporothermodurans group of bacteria based on whole genome sequences.</title>
        <authorList>
            <person name="Fiedler G."/>
            <person name="Herbstmann A.-D."/>
            <person name="Doll E."/>
            <person name="Wenning M."/>
            <person name="Brinks E."/>
            <person name="Kabisch J."/>
            <person name="Breitenwieser F."/>
            <person name="Lappann M."/>
            <person name="Boehnlein C."/>
            <person name="Franz C."/>
        </authorList>
    </citation>
    <scope>NUCLEOTIDE SEQUENCE [LARGE SCALE GENOMIC DNA]</scope>
    <source>
        <strain evidence="2 3">JCM 19841</strain>
    </source>
</reference>
<dbReference type="PANTHER" id="PTHR46825:SF9">
    <property type="entry name" value="BETA-LACTAMASE-RELATED DOMAIN-CONTAINING PROTEIN"/>
    <property type="match status" value="1"/>
</dbReference>
<dbReference type="InterPro" id="IPR050491">
    <property type="entry name" value="AmpC-like"/>
</dbReference>
<name>A0ABX7E432_9BACI</name>
<protein>
    <submittedName>
        <fullName evidence="2">Beta-lactamase family protein</fullName>
    </submittedName>
</protein>
<accession>A0ABX7E432</accession>
<gene>
    <name evidence="2" type="ORF">I5776_03610</name>
</gene>
<dbReference type="InterPro" id="IPR012338">
    <property type="entry name" value="Beta-lactam/transpept-like"/>
</dbReference>
<dbReference type="SUPFAM" id="SSF56601">
    <property type="entry name" value="beta-lactamase/transpeptidase-like"/>
    <property type="match status" value="1"/>
</dbReference>
<dbReference type="Gene3D" id="3.40.710.10">
    <property type="entry name" value="DD-peptidase/beta-lactamase superfamily"/>
    <property type="match status" value="1"/>
</dbReference>
<evidence type="ECO:0000313" key="3">
    <source>
        <dbReference type="Proteomes" id="UP000595691"/>
    </source>
</evidence>